<dbReference type="EMBL" id="AP012029">
    <property type="protein sequence ID" value="BAJ63313.1"/>
    <property type="molecule type" value="Genomic_DNA"/>
</dbReference>
<protein>
    <submittedName>
        <fullName evidence="1">Uncharacterized protein</fullName>
    </submittedName>
</protein>
<keyword evidence="2" id="KW-1185">Reference proteome</keyword>
<name>E8N4E9_ANATU</name>
<dbReference type="STRING" id="926569.ANT_12790"/>
<evidence type="ECO:0000313" key="2">
    <source>
        <dbReference type="Proteomes" id="UP000008922"/>
    </source>
</evidence>
<dbReference type="Proteomes" id="UP000008922">
    <property type="component" value="Chromosome"/>
</dbReference>
<proteinExistence type="predicted"/>
<reference evidence="1 2" key="1">
    <citation type="submission" date="2010-12" db="EMBL/GenBank/DDBJ databases">
        <title>Whole genome sequence of Anaerolinea thermophila UNI-1.</title>
        <authorList>
            <person name="Narita-Yamada S."/>
            <person name="Kishi E."/>
            <person name="Watanabe Y."/>
            <person name="Takasaki K."/>
            <person name="Ankai A."/>
            <person name="Oguchi A."/>
            <person name="Fukui S."/>
            <person name="Takahashi M."/>
            <person name="Yashiro I."/>
            <person name="Hosoyama A."/>
            <person name="Sekiguchi Y."/>
            <person name="Hanada S."/>
            <person name="Fujita N."/>
        </authorList>
    </citation>
    <scope>NUCLEOTIDE SEQUENCE [LARGE SCALE GENOMIC DNA]</scope>
    <source>
        <strain evidence="2">DSM 14523 / JCM 11388 / NBRC 100420 / UNI-1</strain>
    </source>
</reference>
<dbReference type="HOGENOM" id="CLU_2986460_0_0_0"/>
<sequence>MTEEEAEPDSIPDLSIQGLLKKIIAWIQLRLDYYPFLKKYRKTHMYFLRKGLTFWGF</sequence>
<evidence type="ECO:0000313" key="1">
    <source>
        <dbReference type="EMBL" id="BAJ63313.1"/>
    </source>
</evidence>
<dbReference type="AlphaFoldDB" id="E8N4E9"/>
<dbReference type="KEGG" id="atm:ANT_12790"/>
<dbReference type="InParanoid" id="E8N4E9"/>
<organism evidence="1 2">
    <name type="scientific">Anaerolinea thermophila (strain DSM 14523 / JCM 11388 / NBRC 100420 / UNI-1)</name>
    <dbReference type="NCBI Taxonomy" id="926569"/>
    <lineage>
        <taxon>Bacteria</taxon>
        <taxon>Bacillati</taxon>
        <taxon>Chloroflexota</taxon>
        <taxon>Anaerolineae</taxon>
        <taxon>Anaerolineales</taxon>
        <taxon>Anaerolineaceae</taxon>
        <taxon>Anaerolinea</taxon>
    </lineage>
</organism>
<gene>
    <name evidence="1" type="ordered locus">ANT_12790</name>
</gene>
<accession>E8N4E9</accession>